<comment type="caution">
    <text evidence="1">The sequence shown here is derived from an EMBL/GenBank/DDBJ whole genome shotgun (WGS) entry which is preliminary data.</text>
</comment>
<name>A0ABQ2S5P0_9DEIO</name>
<dbReference type="EMBL" id="BMQN01000008">
    <property type="protein sequence ID" value="GGS00262.1"/>
    <property type="molecule type" value="Genomic_DNA"/>
</dbReference>
<organism evidence="1 2">
    <name type="scientific">Deinococcus sedimenti</name>
    <dbReference type="NCBI Taxonomy" id="1867090"/>
    <lineage>
        <taxon>Bacteria</taxon>
        <taxon>Thermotogati</taxon>
        <taxon>Deinococcota</taxon>
        <taxon>Deinococci</taxon>
        <taxon>Deinococcales</taxon>
        <taxon>Deinococcaceae</taxon>
        <taxon>Deinococcus</taxon>
    </lineage>
</organism>
<reference evidence="2" key="1">
    <citation type="journal article" date="2019" name="Int. J. Syst. Evol. Microbiol.">
        <title>The Global Catalogue of Microorganisms (GCM) 10K type strain sequencing project: providing services to taxonomists for standard genome sequencing and annotation.</title>
        <authorList>
            <consortium name="The Broad Institute Genomics Platform"/>
            <consortium name="The Broad Institute Genome Sequencing Center for Infectious Disease"/>
            <person name="Wu L."/>
            <person name="Ma J."/>
        </authorList>
    </citation>
    <scope>NUCLEOTIDE SEQUENCE [LARGE SCALE GENOMIC DNA]</scope>
    <source>
        <strain evidence="2">JCM 31405</strain>
    </source>
</reference>
<evidence type="ECO:0000313" key="2">
    <source>
        <dbReference type="Proteomes" id="UP000644548"/>
    </source>
</evidence>
<protein>
    <submittedName>
        <fullName evidence="1">Uncharacterized protein</fullName>
    </submittedName>
</protein>
<gene>
    <name evidence="1" type="ORF">GCM10008960_28650</name>
</gene>
<evidence type="ECO:0000313" key="1">
    <source>
        <dbReference type="EMBL" id="GGS00262.1"/>
    </source>
</evidence>
<sequence>MTDAPTDADVRAKLTALVPALRHFHSALLDVAKGEYEFMNGPVKGPFELYSLVMNHPQFQWLRPLSGLMATLDEVLDARDTTLTERNLTDVRQALGLLFAETDTRFAEFRGGYNRAKGDARVRETESKWRELLGGIQA</sequence>
<dbReference type="RefSeq" id="WP_189073858.1">
    <property type="nucleotide sequence ID" value="NZ_BMQN01000008.1"/>
</dbReference>
<proteinExistence type="predicted"/>
<accession>A0ABQ2S5P0</accession>
<dbReference type="Proteomes" id="UP000644548">
    <property type="component" value="Unassembled WGS sequence"/>
</dbReference>
<keyword evidence="2" id="KW-1185">Reference proteome</keyword>